<evidence type="ECO:0000313" key="2">
    <source>
        <dbReference type="Proteomes" id="UP000261324"/>
    </source>
</evidence>
<reference evidence="1 2" key="1">
    <citation type="submission" date="2018-08" db="EMBL/GenBank/DDBJ databases">
        <title>A genome reference for cultivated species of the human gut microbiota.</title>
        <authorList>
            <person name="Zou Y."/>
            <person name="Xue W."/>
            <person name="Luo G."/>
        </authorList>
    </citation>
    <scope>NUCLEOTIDE SEQUENCE [LARGE SCALE GENOMIC DNA]</scope>
    <source>
        <strain evidence="1 2">TF09-3</strain>
    </source>
</reference>
<sequence length="313" mass="36722">MGAYVCFDRHIHIGYETRTNGILSQLGYVDINEQMLNEIVSNKGVKWIQISECLPDEAYQKIDQILLVRPDITFRLFQFLNCQEIDISFLKNMPHMKRLRIDCIDFKSNTNRINLSVLAELSLKSLHMECFDLIDYEFIQNLSDELEELFIMADTMGAGIRFDCTWLLKYKNLHTLWLGKKAKKNLEKINQLPKLKSLSLRGIKLTDFSFLWKMNLEKLALLWNSNSNLNELANLKSLKEIELWRINKLSDISFISELTNLEIIKLQDLKHVTSLPDLSRHPNLQRVFLIDTGINVKELPNYLQEKVSNWDNR</sequence>
<evidence type="ECO:0008006" key="3">
    <source>
        <dbReference type="Google" id="ProtNLM"/>
    </source>
</evidence>
<accession>A0A3E4PPC4</accession>
<evidence type="ECO:0000313" key="1">
    <source>
        <dbReference type="EMBL" id="RGK81920.1"/>
    </source>
</evidence>
<dbReference type="AlphaFoldDB" id="A0A3E4PPC4"/>
<gene>
    <name evidence="1" type="ORF">DXC93_10385</name>
</gene>
<name>A0A3E4PPC4_9FIRM</name>
<protein>
    <recommendedName>
        <fullName evidence="3">Leucine-rich repeat domain-containing protein</fullName>
    </recommendedName>
</protein>
<dbReference type="Gene3D" id="3.80.10.10">
    <property type="entry name" value="Ribonuclease Inhibitor"/>
    <property type="match status" value="1"/>
</dbReference>
<comment type="caution">
    <text evidence="1">The sequence shown here is derived from an EMBL/GenBank/DDBJ whole genome shotgun (WGS) entry which is preliminary data.</text>
</comment>
<proteinExistence type="predicted"/>
<dbReference type="SUPFAM" id="SSF52058">
    <property type="entry name" value="L domain-like"/>
    <property type="match status" value="1"/>
</dbReference>
<dbReference type="EMBL" id="QSRA01000013">
    <property type="protein sequence ID" value="RGK81920.1"/>
    <property type="molecule type" value="Genomic_DNA"/>
</dbReference>
<dbReference type="InterPro" id="IPR032675">
    <property type="entry name" value="LRR_dom_sf"/>
</dbReference>
<dbReference type="Proteomes" id="UP000261324">
    <property type="component" value="Unassembled WGS sequence"/>
</dbReference>
<dbReference type="RefSeq" id="WP_117660291.1">
    <property type="nucleotide sequence ID" value="NZ_QSRA01000013.1"/>
</dbReference>
<organism evidence="1 2">
    <name type="scientific">Dorea formicigenerans</name>
    <dbReference type="NCBI Taxonomy" id="39486"/>
    <lineage>
        <taxon>Bacteria</taxon>
        <taxon>Bacillati</taxon>
        <taxon>Bacillota</taxon>
        <taxon>Clostridia</taxon>
        <taxon>Lachnospirales</taxon>
        <taxon>Lachnospiraceae</taxon>
        <taxon>Dorea</taxon>
    </lineage>
</organism>